<evidence type="ECO:0000313" key="1">
    <source>
        <dbReference type="EMBL" id="KAK9042485.1"/>
    </source>
</evidence>
<keyword evidence="2" id="KW-1185">Reference proteome</keyword>
<organism evidence="1 2">
    <name type="scientific">Hibiscus sabdariffa</name>
    <name type="common">roselle</name>
    <dbReference type="NCBI Taxonomy" id="183260"/>
    <lineage>
        <taxon>Eukaryota</taxon>
        <taxon>Viridiplantae</taxon>
        <taxon>Streptophyta</taxon>
        <taxon>Embryophyta</taxon>
        <taxon>Tracheophyta</taxon>
        <taxon>Spermatophyta</taxon>
        <taxon>Magnoliopsida</taxon>
        <taxon>eudicotyledons</taxon>
        <taxon>Gunneridae</taxon>
        <taxon>Pentapetalae</taxon>
        <taxon>rosids</taxon>
        <taxon>malvids</taxon>
        <taxon>Malvales</taxon>
        <taxon>Malvaceae</taxon>
        <taxon>Malvoideae</taxon>
        <taxon>Hibiscus</taxon>
    </lineage>
</organism>
<comment type="caution">
    <text evidence="1">The sequence shown here is derived from an EMBL/GenBank/DDBJ whole genome shotgun (WGS) entry which is preliminary data.</text>
</comment>
<reference evidence="1 2" key="1">
    <citation type="journal article" date="2024" name="G3 (Bethesda)">
        <title>Genome assembly of Hibiscus sabdariffa L. provides insights into metabolisms of medicinal natural products.</title>
        <authorList>
            <person name="Kim T."/>
        </authorList>
    </citation>
    <scope>NUCLEOTIDE SEQUENCE [LARGE SCALE GENOMIC DNA]</scope>
    <source>
        <strain evidence="1">TK-2024</strain>
        <tissue evidence="1">Old leaves</tissue>
    </source>
</reference>
<protein>
    <submittedName>
        <fullName evidence="1">Uncharacterized protein</fullName>
    </submittedName>
</protein>
<evidence type="ECO:0000313" key="2">
    <source>
        <dbReference type="Proteomes" id="UP001396334"/>
    </source>
</evidence>
<sequence>MSPYKLVYGKACHLPVKIEHKAYWAIKTVNMDWETAGQKRLLDINELEEIRNTTYNNAKIYKEKTKKWHDRKILPKEYQPGQQVLLFNSRLKLLPGKLKSRWSGPFIITHVSPHGAITIKSPKDDNEFKVNGQRIKLYIGAHAERDRAAMSLRDA</sequence>
<dbReference type="PANTHER" id="PTHR47266">
    <property type="entry name" value="ENDONUCLEASE-RELATED"/>
    <property type="match status" value="1"/>
</dbReference>
<dbReference type="InterPro" id="IPR052160">
    <property type="entry name" value="Gypsy_RT_Integrase-like"/>
</dbReference>
<proteinExistence type="predicted"/>
<dbReference type="Proteomes" id="UP001396334">
    <property type="component" value="Unassembled WGS sequence"/>
</dbReference>
<accession>A0ABR2TYQ6</accession>
<dbReference type="EMBL" id="JBBPBN010000004">
    <property type="protein sequence ID" value="KAK9042485.1"/>
    <property type="molecule type" value="Genomic_DNA"/>
</dbReference>
<name>A0ABR2TYQ6_9ROSI</name>
<gene>
    <name evidence="1" type="ORF">V6N11_017555</name>
</gene>